<accession>A0A4U3KSX8</accession>
<proteinExistence type="predicted"/>
<dbReference type="OrthoDB" id="963750at2"/>
<evidence type="ECO:0000313" key="2">
    <source>
        <dbReference type="Proteomes" id="UP000305848"/>
    </source>
</evidence>
<comment type="caution">
    <text evidence="1">The sequence shown here is derived from an EMBL/GenBank/DDBJ whole genome shotgun (WGS) entry which is preliminary data.</text>
</comment>
<organism evidence="1 2">
    <name type="scientific">Ilyomonas limi</name>
    <dbReference type="NCBI Taxonomy" id="2575867"/>
    <lineage>
        <taxon>Bacteria</taxon>
        <taxon>Pseudomonadati</taxon>
        <taxon>Bacteroidota</taxon>
        <taxon>Chitinophagia</taxon>
        <taxon>Chitinophagales</taxon>
        <taxon>Chitinophagaceae</taxon>
        <taxon>Ilyomonas</taxon>
    </lineage>
</organism>
<evidence type="ECO:0000313" key="1">
    <source>
        <dbReference type="EMBL" id="TKK65421.1"/>
    </source>
</evidence>
<dbReference type="EMBL" id="SZQL01000021">
    <property type="protein sequence ID" value="TKK65421.1"/>
    <property type="molecule type" value="Genomic_DNA"/>
</dbReference>
<sequence length="322" mass="36440">MGTKCTFLCGLHNIEVNEDLGDGFILVPNEKSNNFPSIKITNNKSKLSSLLNRELAVLIGAIEYSHLTEGYPIVAFAENEFESDKVSSIDHLDLHLYLLKAFFFCLWMTKDNAADFDIGFLQFTNSAGMQEVSANNMTTTNFDVSGNRASNQFTIKELNTASKYLKECIHIQHNNRPKLASASSLDRIGIANYFIQSATISYDLGIKAVGYCSALETLFANGDNTELSHKLSERVSKFLEKELEPRKTIYKNVKKIYDIRSKVVHGATYKSNKVEELSESVKQADEICRRIMIYALTTNEVDNIFDKSREDLETYFLDLILR</sequence>
<name>A0A4U3KSX8_9BACT</name>
<dbReference type="Proteomes" id="UP000305848">
    <property type="component" value="Unassembled WGS sequence"/>
</dbReference>
<gene>
    <name evidence="1" type="ORF">FC093_20130</name>
</gene>
<dbReference type="RefSeq" id="WP_137263619.1">
    <property type="nucleotide sequence ID" value="NZ_SZQL01000021.1"/>
</dbReference>
<protein>
    <submittedName>
        <fullName evidence="1">Uncharacterized protein</fullName>
    </submittedName>
</protein>
<dbReference type="AlphaFoldDB" id="A0A4U3KSX8"/>
<reference evidence="1 2" key="1">
    <citation type="submission" date="2019-05" db="EMBL/GenBank/DDBJ databases">
        <title>Panacibacter sp. strain 17mud1-8 Genome sequencing and assembly.</title>
        <authorList>
            <person name="Chhetri G."/>
        </authorList>
    </citation>
    <scope>NUCLEOTIDE SEQUENCE [LARGE SCALE GENOMIC DNA]</scope>
    <source>
        <strain evidence="1 2">17mud1-8</strain>
    </source>
</reference>
<keyword evidence="2" id="KW-1185">Reference proteome</keyword>